<dbReference type="Proteomes" id="UP000321150">
    <property type="component" value="Unassembled WGS sequence"/>
</dbReference>
<proteinExistence type="predicted"/>
<reference evidence="3 4" key="1">
    <citation type="submission" date="2019-07" db="EMBL/GenBank/DDBJ databases">
        <title>Whole genome shotgun sequence of Chryseobacterium lathyri NBRC 105250.</title>
        <authorList>
            <person name="Hosoyama A."/>
            <person name="Uohara A."/>
            <person name="Ohji S."/>
            <person name="Ichikawa N."/>
        </authorList>
    </citation>
    <scope>NUCLEOTIDE SEQUENCE [LARGE SCALE GENOMIC DNA]</scope>
    <source>
        <strain evidence="3 4">NBRC 105250</strain>
    </source>
</reference>
<feature type="domain" description="TonB C-terminal" evidence="2">
    <location>
        <begin position="78"/>
        <end position="133"/>
    </location>
</feature>
<dbReference type="SUPFAM" id="SSF74653">
    <property type="entry name" value="TolA/TonB C-terminal domain"/>
    <property type="match status" value="1"/>
</dbReference>
<dbReference type="EMBL" id="BJYI01000006">
    <property type="protein sequence ID" value="GEN71989.1"/>
    <property type="molecule type" value="Genomic_DNA"/>
</dbReference>
<dbReference type="Gene3D" id="3.30.1150.10">
    <property type="match status" value="1"/>
</dbReference>
<keyword evidence="1" id="KW-0732">Signal</keyword>
<dbReference type="AlphaFoldDB" id="A0A511Y9X4"/>
<evidence type="ECO:0000313" key="3">
    <source>
        <dbReference type="EMBL" id="GEN71989.1"/>
    </source>
</evidence>
<feature type="signal peptide" evidence="1">
    <location>
        <begin position="1"/>
        <end position="18"/>
    </location>
</feature>
<accession>A0A511Y9X4</accession>
<name>A0A511Y9X4_9FLAO</name>
<protein>
    <recommendedName>
        <fullName evidence="2">TonB C-terminal domain-containing protein</fullName>
    </recommendedName>
</protein>
<dbReference type="GO" id="GO:0055085">
    <property type="term" value="P:transmembrane transport"/>
    <property type="evidence" value="ECO:0007669"/>
    <property type="project" value="InterPro"/>
</dbReference>
<gene>
    <name evidence="3" type="ORF">CLA01_20610</name>
</gene>
<sequence>MKKISILFLLLGAQLVFSQVSTKEKTPEQPNAVDSVISPLLETDIPAEFPGGMTALRRHISSEFDHSKLNGSGTLKSVTKFLIHTDGSMSSVSTTGDDPSMNKEMTRVIRRIKTKWKPAMRNGQPIKTWYEIPMGISI</sequence>
<organism evidence="3 4">
    <name type="scientific">Chryseobacterium lathyri</name>
    <dbReference type="NCBI Taxonomy" id="395933"/>
    <lineage>
        <taxon>Bacteria</taxon>
        <taxon>Pseudomonadati</taxon>
        <taxon>Bacteroidota</taxon>
        <taxon>Flavobacteriia</taxon>
        <taxon>Flavobacteriales</taxon>
        <taxon>Weeksellaceae</taxon>
        <taxon>Chryseobacterium group</taxon>
        <taxon>Chryseobacterium</taxon>
    </lineage>
</organism>
<evidence type="ECO:0000259" key="2">
    <source>
        <dbReference type="Pfam" id="PF03544"/>
    </source>
</evidence>
<evidence type="ECO:0000313" key="4">
    <source>
        <dbReference type="Proteomes" id="UP000321150"/>
    </source>
</evidence>
<evidence type="ECO:0000256" key="1">
    <source>
        <dbReference type="SAM" id="SignalP"/>
    </source>
</evidence>
<dbReference type="InterPro" id="IPR037682">
    <property type="entry name" value="TonB_C"/>
</dbReference>
<dbReference type="Pfam" id="PF03544">
    <property type="entry name" value="TonB_C"/>
    <property type="match status" value="1"/>
</dbReference>
<feature type="chain" id="PRO_5022003805" description="TonB C-terminal domain-containing protein" evidence="1">
    <location>
        <begin position="19"/>
        <end position="138"/>
    </location>
</feature>
<comment type="caution">
    <text evidence="3">The sequence shown here is derived from an EMBL/GenBank/DDBJ whole genome shotgun (WGS) entry which is preliminary data.</text>
</comment>